<evidence type="ECO:0008006" key="17">
    <source>
        <dbReference type="Google" id="ProtNLM"/>
    </source>
</evidence>
<keyword evidence="9" id="KW-0675">Receptor</keyword>
<feature type="transmembrane region" description="Helical" evidence="14">
    <location>
        <begin position="317"/>
        <end position="339"/>
    </location>
</feature>
<sequence>MASILPAALGGGDSDRVLKSMDANRYATKKTIAQGMLDIALLTANASQLKYILQVGEKHEFYTLMLTLISISIILQVTAAMLAVILSLVNFHKGKLQQQVANLLNHFSLGFVVMALFCDIIKMNFGLDPAIAQGVACIVLANFDINKETNHKVANMVQNISLGFNMSTVVINIMINALEVKQMSDQGPHFPADSIKRSIVISAVLTSSVEEFFSQILYAALTEMAMAVKTVYGYYHFVTIHRLHQQAISKDFQPVNAEEDKRSKSLLTKINLYFFGYLLWSTAGVWTNIAFLFNGHFKLPFFPWLLGIPYGKHLPYNYNYLLFYQLTGIWIHAVLNVIVDSQVGYLLAVAGIQMDFLAARLETTQAGRIGQQKFRNTYKQHIKHFNVVNSFVKNVERVYSKSVFSQFCASGITICAIAYRLSSVNFAKEFSTVLPIGIYLLSMLNQIFLHCYFGNEVTLKSSRLTNALYSSEWYKMAPKDRKNVVMMMTRSIRPITVKAGGFFHYNLHSFSW</sequence>
<keyword evidence="10" id="KW-0807">Transducer</keyword>
<comment type="caution">
    <text evidence="15">The sequence shown here is derived from an EMBL/GenBank/DDBJ whole genome shotgun (WGS) entry which is preliminary data.</text>
</comment>
<keyword evidence="8 14" id="KW-0472">Membrane</keyword>
<keyword evidence="4 14" id="KW-0812">Transmembrane</keyword>
<comment type="subunit">
    <text evidence="13">Interacts with Orco. Complexes exist early in the endomembrane system in olfactory sensory neurons (OSNs), coupling these complexes to the conserved ciliary trafficking pathway.</text>
</comment>
<keyword evidence="3" id="KW-0716">Sensory transduction</keyword>
<dbReference type="GO" id="GO:0007165">
    <property type="term" value="P:signal transduction"/>
    <property type="evidence" value="ECO:0007669"/>
    <property type="project" value="UniProtKB-KW"/>
</dbReference>
<evidence type="ECO:0000256" key="8">
    <source>
        <dbReference type="ARBA" id="ARBA00023136"/>
    </source>
</evidence>
<organism evidence="15 16">
    <name type="scientific">Culex pipiens pipiens</name>
    <name type="common">Northern house mosquito</name>
    <dbReference type="NCBI Taxonomy" id="38569"/>
    <lineage>
        <taxon>Eukaryota</taxon>
        <taxon>Metazoa</taxon>
        <taxon>Ecdysozoa</taxon>
        <taxon>Arthropoda</taxon>
        <taxon>Hexapoda</taxon>
        <taxon>Insecta</taxon>
        <taxon>Pterygota</taxon>
        <taxon>Neoptera</taxon>
        <taxon>Endopterygota</taxon>
        <taxon>Diptera</taxon>
        <taxon>Nematocera</taxon>
        <taxon>Culicoidea</taxon>
        <taxon>Culicidae</taxon>
        <taxon>Culicinae</taxon>
        <taxon>Culicini</taxon>
        <taxon>Culex</taxon>
        <taxon>Culex</taxon>
    </lineage>
</organism>
<evidence type="ECO:0000256" key="3">
    <source>
        <dbReference type="ARBA" id="ARBA00022606"/>
    </source>
</evidence>
<reference evidence="15 16" key="1">
    <citation type="submission" date="2024-05" db="EMBL/GenBank/DDBJ databases">
        <title>Culex pipiens pipiens assembly and annotation.</title>
        <authorList>
            <person name="Alout H."/>
            <person name="Durand T."/>
        </authorList>
    </citation>
    <scope>NUCLEOTIDE SEQUENCE [LARGE SCALE GENOMIC DNA]</scope>
    <source>
        <strain evidence="15">HA-2024</strain>
        <tissue evidence="15">Whole body</tissue>
    </source>
</reference>
<evidence type="ECO:0000256" key="13">
    <source>
        <dbReference type="ARBA" id="ARBA00038679"/>
    </source>
</evidence>
<dbReference type="PANTHER" id="PTHR21137">
    <property type="entry name" value="ODORANT RECEPTOR"/>
    <property type="match status" value="1"/>
</dbReference>
<dbReference type="Pfam" id="PF02949">
    <property type="entry name" value="7tm_6"/>
    <property type="match status" value="1"/>
</dbReference>
<evidence type="ECO:0000256" key="12">
    <source>
        <dbReference type="ARBA" id="ARBA00037946"/>
    </source>
</evidence>
<protein>
    <recommendedName>
        <fullName evidence="17">Odorant receptor</fullName>
    </recommendedName>
</protein>
<evidence type="ECO:0000256" key="4">
    <source>
        <dbReference type="ARBA" id="ARBA00022692"/>
    </source>
</evidence>
<evidence type="ECO:0000256" key="1">
    <source>
        <dbReference type="ARBA" id="ARBA00004141"/>
    </source>
</evidence>
<dbReference type="GO" id="GO:0050911">
    <property type="term" value="P:detection of chemical stimulus involved in sensory perception of smell"/>
    <property type="evidence" value="ECO:0007669"/>
    <property type="project" value="UniProtKB-ARBA"/>
</dbReference>
<keyword evidence="16" id="KW-1185">Reference proteome</keyword>
<dbReference type="EMBL" id="JBEHCU010008313">
    <property type="protein sequence ID" value="KAL1385313.1"/>
    <property type="molecule type" value="Genomic_DNA"/>
</dbReference>
<comment type="similarity">
    <text evidence="2">Belongs to the ninjurin family.</text>
</comment>
<evidence type="ECO:0000256" key="5">
    <source>
        <dbReference type="ARBA" id="ARBA00022725"/>
    </source>
</evidence>
<comment type="function">
    <text evidence="11">Odorant receptor which mediates acceptance or avoidance behavior, depending on its substrates. The odorant receptor repertoire encodes a large collection of odor stimuli that vary widely in identity, intensity, and duration. May form a complex with Orco to form odorant-sensing units, providing sensitive and prolonged odorant signaling and calcium permeability.</text>
</comment>
<gene>
    <name evidence="15" type="ORF">pipiens_012973</name>
</gene>
<comment type="similarity">
    <text evidence="12">Belongs to the insect chemoreceptor superfamily. Heteromeric odorant receptor channel (TC 1.A.69) family. Or2a subfamily.</text>
</comment>
<feature type="transmembrane region" description="Helical" evidence="14">
    <location>
        <begin position="272"/>
        <end position="297"/>
    </location>
</feature>
<dbReference type="AlphaFoldDB" id="A0ABD1D0D5"/>
<dbReference type="Proteomes" id="UP001562425">
    <property type="component" value="Unassembled WGS sequence"/>
</dbReference>
<evidence type="ECO:0000256" key="9">
    <source>
        <dbReference type="ARBA" id="ARBA00023170"/>
    </source>
</evidence>
<evidence type="ECO:0000256" key="2">
    <source>
        <dbReference type="ARBA" id="ARBA00008141"/>
    </source>
</evidence>
<dbReference type="GO" id="GO:0016020">
    <property type="term" value="C:membrane"/>
    <property type="evidence" value="ECO:0007669"/>
    <property type="project" value="UniProtKB-SubCell"/>
</dbReference>
<keyword evidence="6" id="KW-0130">Cell adhesion</keyword>
<name>A0ABD1D0D5_CULPP</name>
<feature type="transmembrane region" description="Helical" evidence="14">
    <location>
        <begin position="103"/>
        <end position="123"/>
    </location>
</feature>
<dbReference type="InterPro" id="IPR007007">
    <property type="entry name" value="Ninjurin"/>
</dbReference>
<evidence type="ECO:0000256" key="11">
    <source>
        <dbReference type="ARBA" id="ARBA00037764"/>
    </source>
</evidence>
<feature type="transmembrane region" description="Helical" evidence="14">
    <location>
        <begin position="433"/>
        <end position="453"/>
    </location>
</feature>
<keyword evidence="7 14" id="KW-1133">Transmembrane helix</keyword>
<feature type="transmembrane region" description="Helical" evidence="14">
    <location>
        <begin position="157"/>
        <end position="178"/>
    </location>
</feature>
<evidence type="ECO:0000256" key="10">
    <source>
        <dbReference type="ARBA" id="ARBA00023224"/>
    </source>
</evidence>
<dbReference type="GO" id="GO:0007155">
    <property type="term" value="P:cell adhesion"/>
    <property type="evidence" value="ECO:0007669"/>
    <property type="project" value="UniProtKB-KW"/>
</dbReference>
<evidence type="ECO:0000256" key="6">
    <source>
        <dbReference type="ARBA" id="ARBA00022889"/>
    </source>
</evidence>
<feature type="transmembrane region" description="Helical" evidence="14">
    <location>
        <begin position="61"/>
        <end position="91"/>
    </location>
</feature>
<feature type="transmembrane region" description="Helical" evidence="14">
    <location>
        <begin position="129"/>
        <end position="145"/>
    </location>
</feature>
<proteinExistence type="inferred from homology"/>
<evidence type="ECO:0000256" key="14">
    <source>
        <dbReference type="SAM" id="Phobius"/>
    </source>
</evidence>
<feature type="transmembrane region" description="Helical" evidence="14">
    <location>
        <begin position="403"/>
        <end position="421"/>
    </location>
</feature>
<dbReference type="InterPro" id="IPR004117">
    <property type="entry name" value="7tm6_olfct_rcpt"/>
</dbReference>
<feature type="non-terminal residue" evidence="15">
    <location>
        <position position="512"/>
    </location>
</feature>
<keyword evidence="5" id="KW-0552">Olfaction</keyword>
<dbReference type="PANTHER" id="PTHR21137:SF37">
    <property type="entry name" value="ODORANT RECEPTOR 46A, ISOFORM B-RELATED"/>
    <property type="match status" value="1"/>
</dbReference>
<accession>A0ABD1D0D5</accession>
<evidence type="ECO:0000313" key="15">
    <source>
        <dbReference type="EMBL" id="KAL1385313.1"/>
    </source>
</evidence>
<evidence type="ECO:0000256" key="7">
    <source>
        <dbReference type="ARBA" id="ARBA00022989"/>
    </source>
</evidence>
<comment type="subcellular location">
    <subcellularLocation>
        <location evidence="1">Membrane</location>
        <topology evidence="1">Multi-pass membrane protein</topology>
    </subcellularLocation>
</comment>
<evidence type="ECO:0000313" key="16">
    <source>
        <dbReference type="Proteomes" id="UP001562425"/>
    </source>
</evidence>
<dbReference type="Pfam" id="PF04923">
    <property type="entry name" value="Ninjurin"/>
    <property type="match status" value="1"/>
</dbReference>